<dbReference type="EMBL" id="JAPEVG010000069">
    <property type="protein sequence ID" value="KAJ8488040.1"/>
    <property type="molecule type" value="Genomic_DNA"/>
</dbReference>
<dbReference type="InterPro" id="IPR055100">
    <property type="entry name" value="GNAT_LYC1-like"/>
</dbReference>
<comment type="caution">
    <text evidence="2">The sequence shown here is derived from an EMBL/GenBank/DDBJ whole genome shotgun (WGS) entry which is preliminary data.</text>
</comment>
<evidence type="ECO:0000313" key="2">
    <source>
        <dbReference type="EMBL" id="KAJ8488040.1"/>
    </source>
</evidence>
<sequence length="412" mass="46270">MTRTTAMSVPLADLSLFAATPEQVYESRRRTAELWAKGMSVEEYIQRDVIMDKYEHAANGRLITWILAPRADPTTLDFMCSCETFRRTGVVAKRAKEVDAREVREVIAYGVASVFTPPVKRGKGYARHMMRLVHWVLAPRSALPAEFPAEWGTPPDIDVLRMLGVANAQFSVLYSDVGREFYLSCGTTPSSSDGWAVKGALETSKMLEATSESATTSPPPPPGLNVQRLTEDEVIALYDRDAVWVKDDLSRFAGDTSCTLFSFTPDQGVGAFVMRRIMSFAEGLQPVRPTTQWGFAILPPSARSLDDALQGDHPPPLPFVTWTLDLRTSPRTLVVARLRADVHTFPVVLEQLLAVAREERVEKVEFWYLRPELRAIANAQGWKTAERAEHLSAVRWYGEEKDDEVDWVYNEK</sequence>
<reference evidence="2" key="1">
    <citation type="submission" date="2022-11" db="EMBL/GenBank/DDBJ databases">
        <title>Genome Sequence of Cubamyces cubensis.</title>
        <authorList>
            <person name="Buettner E."/>
        </authorList>
    </citation>
    <scope>NUCLEOTIDE SEQUENCE</scope>
    <source>
        <strain evidence="2">MPL-01</strain>
    </source>
</reference>
<protein>
    <recommendedName>
        <fullName evidence="1">LYC1 C-terminal domain-containing protein</fullName>
    </recommendedName>
</protein>
<proteinExistence type="predicted"/>
<dbReference type="Pfam" id="PF22998">
    <property type="entry name" value="GNAT_LYC1-like"/>
    <property type="match status" value="1"/>
</dbReference>
<organism evidence="2 3">
    <name type="scientific">Trametes cubensis</name>
    <dbReference type="NCBI Taxonomy" id="1111947"/>
    <lineage>
        <taxon>Eukaryota</taxon>
        <taxon>Fungi</taxon>
        <taxon>Dikarya</taxon>
        <taxon>Basidiomycota</taxon>
        <taxon>Agaricomycotina</taxon>
        <taxon>Agaricomycetes</taxon>
        <taxon>Polyporales</taxon>
        <taxon>Polyporaceae</taxon>
        <taxon>Trametes</taxon>
    </lineage>
</organism>
<dbReference type="PANTHER" id="PTHR34815:SF2">
    <property type="entry name" value="N-ACETYLTRANSFERASE DOMAIN-CONTAINING PROTEIN"/>
    <property type="match status" value="1"/>
</dbReference>
<gene>
    <name evidence="2" type="ORF">ONZ51_g3804</name>
</gene>
<accession>A0AAD7TZI3</accession>
<dbReference type="InterPro" id="IPR053013">
    <property type="entry name" value="LAT"/>
</dbReference>
<keyword evidence="3" id="KW-1185">Reference proteome</keyword>
<dbReference type="Proteomes" id="UP001215151">
    <property type="component" value="Unassembled WGS sequence"/>
</dbReference>
<dbReference type="AlphaFoldDB" id="A0AAD7TZI3"/>
<name>A0AAD7TZI3_9APHY</name>
<feature type="domain" description="LYC1 C-terminal" evidence="1">
    <location>
        <begin position="220"/>
        <end position="412"/>
    </location>
</feature>
<dbReference type="PANTHER" id="PTHR34815">
    <property type="entry name" value="LYSINE ACETYLTRANSFERASE"/>
    <property type="match status" value="1"/>
</dbReference>
<evidence type="ECO:0000259" key="1">
    <source>
        <dbReference type="Pfam" id="PF22998"/>
    </source>
</evidence>
<evidence type="ECO:0000313" key="3">
    <source>
        <dbReference type="Proteomes" id="UP001215151"/>
    </source>
</evidence>